<evidence type="ECO:0000313" key="3">
    <source>
        <dbReference type="EMBL" id="PPU73534.1"/>
    </source>
</evidence>
<dbReference type="EMBL" id="JAFFQI010000199">
    <property type="protein sequence ID" value="MCD0268301.1"/>
    <property type="molecule type" value="Genomic_DNA"/>
</dbReference>
<dbReference type="RefSeq" id="WP_104586780.1">
    <property type="nucleotide sequence ID" value="NZ_JAFFQH010000182.1"/>
</dbReference>
<keyword evidence="5" id="KW-1185">Reference proteome</keyword>
<comment type="caution">
    <text evidence="3">The sequence shown here is derived from an EMBL/GenBank/DDBJ whole genome shotgun (WGS) entry which is preliminary data.</text>
</comment>
<proteinExistence type="predicted"/>
<evidence type="ECO:0000313" key="5">
    <source>
        <dbReference type="Proteomes" id="UP001430396"/>
    </source>
</evidence>
<dbReference type="Proteomes" id="UP000239865">
    <property type="component" value="Unassembled WGS sequence"/>
</dbReference>
<sequence length="174" mass="18325">MSNHAASSYVTALSALLLAGSAFAADPVPELKPRPAGTAQAVGAVHTLRQIPEACARLEGVFTGNAAQPYTLSVVRSSPTCQPRARFVDYAKAAPSVASGWIFNDVIRVPSAACPSQQAVVRVWRKPVDAKPQLDGQGQSRIYLEDAKQQAAAGKIPQVPMFAAQQLMEGKACP</sequence>
<gene>
    <name evidence="2" type="ORF">JWH11_18070</name>
    <name evidence="3" type="ORF">XmelCFBP4644_08490</name>
</gene>
<reference evidence="2" key="2">
    <citation type="submission" date="2021-02" db="EMBL/GenBank/DDBJ databases">
        <title>Copper resistance gene diversity in local Xanthomonas species at agrochemical polluted sites in Trinidad, Trinidad and Tobago.</title>
        <authorList>
            <person name="Ramnarine S.D.B.J."/>
            <person name="Ramsubhag A."/>
            <person name="Jayaraman J."/>
        </authorList>
    </citation>
    <scope>NUCLEOTIDE SEQUENCE</scope>
    <source>
        <strain evidence="2">CaNP6A</strain>
    </source>
</reference>
<protein>
    <recommendedName>
        <fullName evidence="6">Secreted protein</fullName>
    </recommendedName>
</protein>
<reference evidence="3 4" key="1">
    <citation type="submission" date="2016-08" db="EMBL/GenBank/DDBJ databases">
        <authorList>
            <person name="Seilhamer J.J."/>
        </authorList>
    </citation>
    <scope>NUCLEOTIDE SEQUENCE [LARGE SCALE GENOMIC DNA]</scope>
    <source>
        <strain evidence="3 4">CFBP4644</strain>
    </source>
</reference>
<feature type="signal peptide" evidence="1">
    <location>
        <begin position="1"/>
        <end position="24"/>
    </location>
</feature>
<keyword evidence="1" id="KW-0732">Signal</keyword>
<evidence type="ECO:0008006" key="6">
    <source>
        <dbReference type="Google" id="ProtNLM"/>
    </source>
</evidence>
<dbReference type="AlphaFoldDB" id="A0A2S7DIG7"/>
<feature type="chain" id="PRO_5015690344" description="Secreted protein" evidence="1">
    <location>
        <begin position="25"/>
        <end position="174"/>
    </location>
</feature>
<evidence type="ECO:0000313" key="4">
    <source>
        <dbReference type="Proteomes" id="UP000239865"/>
    </source>
</evidence>
<dbReference type="OrthoDB" id="5974698at2"/>
<name>A0A2S7DIG7_9XANT</name>
<accession>A0A2S7DIG7</accession>
<dbReference type="EMBL" id="MDEH01000003">
    <property type="protein sequence ID" value="PPU73534.1"/>
    <property type="molecule type" value="Genomic_DNA"/>
</dbReference>
<evidence type="ECO:0000313" key="2">
    <source>
        <dbReference type="EMBL" id="MCD0268301.1"/>
    </source>
</evidence>
<evidence type="ECO:0000256" key="1">
    <source>
        <dbReference type="SAM" id="SignalP"/>
    </source>
</evidence>
<dbReference type="Proteomes" id="UP001430396">
    <property type="component" value="Unassembled WGS sequence"/>
</dbReference>
<organism evidence="3 4">
    <name type="scientific">Xanthomonas melonis</name>
    <dbReference type="NCBI Taxonomy" id="56456"/>
    <lineage>
        <taxon>Bacteria</taxon>
        <taxon>Pseudomonadati</taxon>
        <taxon>Pseudomonadota</taxon>
        <taxon>Gammaproteobacteria</taxon>
        <taxon>Lysobacterales</taxon>
        <taxon>Lysobacteraceae</taxon>
        <taxon>Xanthomonas</taxon>
    </lineage>
</organism>